<evidence type="ECO:0000313" key="8">
    <source>
        <dbReference type="EMBL" id="MCM8748471.1"/>
    </source>
</evidence>
<gene>
    <name evidence="8" type="ORF">NET02_04875</name>
</gene>
<protein>
    <submittedName>
        <fullName evidence="8">Fumarate hydratase</fullName>
        <ecNumber evidence="8">4.2.1.2</ecNumber>
    </submittedName>
</protein>
<evidence type="ECO:0000256" key="4">
    <source>
        <dbReference type="ARBA" id="ARBA00023004"/>
    </source>
</evidence>
<evidence type="ECO:0000256" key="6">
    <source>
        <dbReference type="ARBA" id="ARBA00023239"/>
    </source>
</evidence>
<keyword evidence="6 8" id="KW-0456">Lyase</keyword>
<keyword evidence="4" id="KW-0408">Iron</keyword>
<dbReference type="GO" id="GO:0051539">
    <property type="term" value="F:4 iron, 4 sulfur cluster binding"/>
    <property type="evidence" value="ECO:0007669"/>
    <property type="project" value="UniProtKB-KW"/>
</dbReference>
<dbReference type="RefSeq" id="WP_284056248.1">
    <property type="nucleotide sequence ID" value="NZ_JAMSLR010000002.1"/>
</dbReference>
<dbReference type="GO" id="GO:0046872">
    <property type="term" value="F:metal ion binding"/>
    <property type="evidence" value="ECO:0007669"/>
    <property type="project" value="UniProtKB-KW"/>
</dbReference>
<comment type="similarity">
    <text evidence="1">Belongs to the class-I fumarase family.</text>
</comment>
<keyword evidence="5" id="KW-0411">Iron-sulfur</keyword>
<evidence type="ECO:0000256" key="1">
    <source>
        <dbReference type="ARBA" id="ARBA00008876"/>
    </source>
</evidence>
<proteinExistence type="inferred from homology"/>
<evidence type="ECO:0000256" key="3">
    <source>
        <dbReference type="ARBA" id="ARBA00022723"/>
    </source>
</evidence>
<evidence type="ECO:0000313" key="9">
    <source>
        <dbReference type="Proteomes" id="UP001165306"/>
    </source>
</evidence>
<dbReference type="AlphaFoldDB" id="A0AA42B9E9"/>
<keyword evidence="9" id="KW-1185">Reference proteome</keyword>
<dbReference type="InterPro" id="IPR004646">
    <property type="entry name" value="Fe-S_hydro-lyase_TtdA-typ_cat"/>
</dbReference>
<dbReference type="NCBIfam" id="NF004885">
    <property type="entry name" value="PRK06246.1"/>
    <property type="match status" value="1"/>
</dbReference>
<keyword evidence="3" id="KW-0479">Metal-binding</keyword>
<dbReference type="NCBIfam" id="TIGR00722">
    <property type="entry name" value="ttdA_fumA_fumB"/>
    <property type="match status" value="1"/>
</dbReference>
<evidence type="ECO:0000256" key="2">
    <source>
        <dbReference type="ARBA" id="ARBA00022485"/>
    </source>
</evidence>
<dbReference type="EC" id="4.2.1.2" evidence="8"/>
<dbReference type="Proteomes" id="UP001165306">
    <property type="component" value="Unassembled WGS sequence"/>
</dbReference>
<reference evidence="8" key="1">
    <citation type="submission" date="2022-06" db="EMBL/GenBank/DDBJ databases">
        <title>CFH 74404 Thermomicrobiaceae sp.</title>
        <authorList>
            <person name="Ming H."/>
            <person name="Li W.-J."/>
            <person name="Zhao Z."/>
        </authorList>
    </citation>
    <scope>NUCLEOTIDE SEQUENCE</scope>
    <source>
        <strain evidence="8">CFH 74404</strain>
    </source>
</reference>
<dbReference type="PANTHER" id="PTHR30389">
    <property type="entry name" value="FUMARATE HYDRATASE-RELATED"/>
    <property type="match status" value="1"/>
</dbReference>
<organism evidence="8 9">
    <name type="scientific">Thermalbibacter longus</name>
    <dbReference type="NCBI Taxonomy" id="2951981"/>
    <lineage>
        <taxon>Bacteria</taxon>
        <taxon>Pseudomonadati</taxon>
        <taxon>Thermomicrobiota</taxon>
        <taxon>Thermomicrobia</taxon>
        <taxon>Thermomicrobiales</taxon>
        <taxon>Thermomicrobiaceae</taxon>
        <taxon>Thermalbibacter</taxon>
    </lineage>
</organism>
<dbReference type="PANTHER" id="PTHR30389:SF17">
    <property type="entry name" value="L(+)-TARTRATE DEHYDRATASE SUBUNIT ALPHA-RELATED"/>
    <property type="match status" value="1"/>
</dbReference>
<dbReference type="Pfam" id="PF05681">
    <property type="entry name" value="Fumerase"/>
    <property type="match status" value="1"/>
</dbReference>
<name>A0AA42B9E9_9BACT</name>
<dbReference type="GO" id="GO:0004333">
    <property type="term" value="F:fumarate hydratase activity"/>
    <property type="evidence" value="ECO:0007669"/>
    <property type="project" value="UniProtKB-EC"/>
</dbReference>
<dbReference type="InterPro" id="IPR051208">
    <property type="entry name" value="Class-I_Fumarase/Tartrate_DH"/>
</dbReference>
<sequence length="282" mass="30358">MREIHVDEIAAAVRDLCLEANYVLGEDVRRAFALAREREVSPLGRQVLEQLLENIAIAESDRVPMCQDTGTVVVFADVGQDVHIVGGAFEEAIDRGVREAYNVGYLRKSMVERPFTARRNTRDNTPAVVHTRLVPGDRLRLALLAKGGGAENMSRLAMLTPADGREGIKRFVLETVKLAGPNACPPVIVGVGIGGTFDSVGRLAKRALLREIGSVNPDPEAAELEAELLEAINRLGIGPQGFGGRVTALAVHVETFPCHIASLPVAVNLQCGPAARHRVVEL</sequence>
<evidence type="ECO:0000256" key="5">
    <source>
        <dbReference type="ARBA" id="ARBA00023014"/>
    </source>
</evidence>
<accession>A0AA42B9E9</accession>
<comment type="caution">
    <text evidence="8">The sequence shown here is derived from an EMBL/GenBank/DDBJ whole genome shotgun (WGS) entry which is preliminary data.</text>
</comment>
<feature type="domain" description="Fe-S hydro-lyase tartrate dehydratase alpha-type catalytic" evidence="7">
    <location>
        <begin position="12"/>
        <end position="280"/>
    </location>
</feature>
<evidence type="ECO:0000259" key="7">
    <source>
        <dbReference type="Pfam" id="PF05681"/>
    </source>
</evidence>
<keyword evidence="2" id="KW-0004">4Fe-4S</keyword>
<dbReference type="EMBL" id="JAMSLR010000002">
    <property type="protein sequence ID" value="MCM8748471.1"/>
    <property type="molecule type" value="Genomic_DNA"/>
</dbReference>